<dbReference type="InterPro" id="IPR025699">
    <property type="entry name" value="ABC2_memb-like"/>
</dbReference>
<feature type="transmembrane region" description="Helical" evidence="1">
    <location>
        <begin position="38"/>
        <end position="61"/>
    </location>
</feature>
<feature type="transmembrane region" description="Helical" evidence="1">
    <location>
        <begin position="147"/>
        <end position="168"/>
    </location>
</feature>
<proteinExistence type="predicted"/>
<dbReference type="PANTHER" id="PTHR41309">
    <property type="entry name" value="MEMBRANE PROTEIN-RELATED"/>
    <property type="match status" value="1"/>
</dbReference>
<feature type="transmembrane region" description="Helical" evidence="1">
    <location>
        <begin position="82"/>
        <end position="107"/>
    </location>
</feature>
<keyword evidence="1" id="KW-1133">Transmembrane helix</keyword>
<reference evidence="2 3" key="1">
    <citation type="submission" date="2018-06" db="EMBL/GenBank/DDBJ databases">
        <title>Genome conservation of Clostridium tetani.</title>
        <authorList>
            <person name="Bruggemann H."/>
            <person name="Popoff M.R."/>
        </authorList>
    </citation>
    <scope>NUCLEOTIDE SEQUENCE [LARGE SCALE GENOMIC DNA]</scope>
    <source>
        <strain evidence="2 3">63.05</strain>
    </source>
</reference>
<evidence type="ECO:0000313" key="2">
    <source>
        <dbReference type="EMBL" id="RXI54918.1"/>
    </source>
</evidence>
<protein>
    <submittedName>
        <fullName evidence="2">ABC-2 transporter permease</fullName>
    </submittedName>
</protein>
<name>A0ABY0ENF4_CLOTA</name>
<keyword evidence="1" id="KW-0472">Membrane</keyword>
<sequence length="212" mass="23886">MKSLILKDLYNIRHNIKSLPLILAILTVTLILQNGVSGYTSMCVLVCGMMFITTFNLDNISKWNKYAVAMPISRKDIVVSKYVMLFIFSTVGLIAGLIISMGIGIFSRDFIIKEVLLESTISLFVSMFLGSVIIPLLYKYGVEKARFLMIICFVIPSFLFSCIVNFINKLNIKIPTGFNLNILFACLPILAIAFIILSINISYKIFKKQELN</sequence>
<feature type="transmembrane region" description="Helical" evidence="1">
    <location>
        <begin position="12"/>
        <end position="32"/>
    </location>
</feature>
<evidence type="ECO:0000256" key="1">
    <source>
        <dbReference type="SAM" id="Phobius"/>
    </source>
</evidence>
<feature type="transmembrane region" description="Helical" evidence="1">
    <location>
        <begin position="119"/>
        <end position="138"/>
    </location>
</feature>
<evidence type="ECO:0000313" key="3">
    <source>
        <dbReference type="Proteomes" id="UP000290273"/>
    </source>
</evidence>
<dbReference type="Proteomes" id="UP000290273">
    <property type="component" value="Unassembled WGS sequence"/>
</dbReference>
<dbReference type="RefSeq" id="WP_039261549.1">
    <property type="nucleotide sequence ID" value="NZ_JSWD01000076.1"/>
</dbReference>
<keyword evidence="1" id="KW-0812">Transmembrane</keyword>
<dbReference type="EMBL" id="QMAU01000038">
    <property type="protein sequence ID" value="RXI54918.1"/>
    <property type="molecule type" value="Genomic_DNA"/>
</dbReference>
<dbReference type="Pfam" id="PF13346">
    <property type="entry name" value="ABC2_membrane_5"/>
    <property type="match status" value="1"/>
</dbReference>
<organism evidence="2 3">
    <name type="scientific">Clostridium tetani</name>
    <dbReference type="NCBI Taxonomy" id="1513"/>
    <lineage>
        <taxon>Bacteria</taxon>
        <taxon>Bacillati</taxon>
        <taxon>Bacillota</taxon>
        <taxon>Clostridia</taxon>
        <taxon>Eubacteriales</taxon>
        <taxon>Clostridiaceae</taxon>
        <taxon>Clostridium</taxon>
    </lineage>
</organism>
<accession>A0ABY0ENF4</accession>
<comment type="caution">
    <text evidence="2">The sequence shown here is derived from an EMBL/GenBank/DDBJ whole genome shotgun (WGS) entry which is preliminary data.</text>
</comment>
<feature type="transmembrane region" description="Helical" evidence="1">
    <location>
        <begin position="180"/>
        <end position="203"/>
    </location>
</feature>
<dbReference type="PANTHER" id="PTHR41309:SF2">
    <property type="entry name" value="MEMBRANE PROTEIN"/>
    <property type="match status" value="1"/>
</dbReference>
<gene>
    <name evidence="2" type="ORF">DP131_09285</name>
</gene>